<organism evidence="3 4">
    <name type="scientific">Anopheles atroparvus</name>
    <name type="common">European mosquito</name>
    <dbReference type="NCBI Taxonomy" id="41427"/>
    <lineage>
        <taxon>Eukaryota</taxon>
        <taxon>Metazoa</taxon>
        <taxon>Ecdysozoa</taxon>
        <taxon>Arthropoda</taxon>
        <taxon>Hexapoda</taxon>
        <taxon>Insecta</taxon>
        <taxon>Pterygota</taxon>
        <taxon>Neoptera</taxon>
        <taxon>Endopterygota</taxon>
        <taxon>Diptera</taxon>
        <taxon>Nematocera</taxon>
        <taxon>Culicoidea</taxon>
        <taxon>Culicidae</taxon>
        <taxon>Anophelinae</taxon>
        <taxon>Anopheles</taxon>
    </lineage>
</organism>
<protein>
    <submittedName>
        <fullName evidence="3">Uncharacterized protein</fullName>
    </submittedName>
</protein>
<keyword evidence="2" id="KW-0812">Transmembrane</keyword>
<proteinExistence type="predicted"/>
<evidence type="ECO:0000313" key="3">
    <source>
        <dbReference type="EnsemblMetazoa" id="ENSAATROPP008378"/>
    </source>
</evidence>
<evidence type="ECO:0000256" key="2">
    <source>
        <dbReference type="SAM" id="Phobius"/>
    </source>
</evidence>
<feature type="transmembrane region" description="Helical" evidence="2">
    <location>
        <begin position="6"/>
        <end position="24"/>
    </location>
</feature>
<reference evidence="3" key="1">
    <citation type="submission" date="2024-04" db="UniProtKB">
        <authorList>
            <consortium name="EnsemblMetazoa"/>
        </authorList>
    </citation>
    <scope>IDENTIFICATION</scope>
    <source>
        <strain evidence="3">EBRO</strain>
    </source>
</reference>
<keyword evidence="2" id="KW-0472">Membrane</keyword>
<evidence type="ECO:0000313" key="4">
    <source>
        <dbReference type="Proteomes" id="UP000075880"/>
    </source>
</evidence>
<dbReference type="AlphaFoldDB" id="A0AAG5DCH0"/>
<feature type="region of interest" description="Disordered" evidence="1">
    <location>
        <begin position="63"/>
        <end position="90"/>
    </location>
</feature>
<name>A0AAG5DCH0_ANOAO</name>
<evidence type="ECO:0000256" key="1">
    <source>
        <dbReference type="SAM" id="MobiDB-lite"/>
    </source>
</evidence>
<accession>A0AAG5DCH0</accession>
<sequence>MSAYIVIPVIVLTVLAIWFLVYMYDKRFKNPVSSVYSSRPATTCQNVRHEGLVYTISNASGSPPANTNCTPDSGVVIRTDQDGRAAPPPYGYTNQNLIVVTSIARDLPPSYDQVATTGHAPNNGPST</sequence>
<keyword evidence="4" id="KW-1185">Reference proteome</keyword>
<dbReference type="EnsemblMetazoa" id="ENSAATROPT009261">
    <property type="protein sequence ID" value="ENSAATROPP008378"/>
    <property type="gene ID" value="ENSAATROPG007544"/>
</dbReference>
<dbReference type="Proteomes" id="UP000075880">
    <property type="component" value="Unassembled WGS sequence"/>
</dbReference>
<keyword evidence="2" id="KW-1133">Transmembrane helix</keyword>